<comment type="caution">
    <text evidence="2">The sequence shown here is derived from an EMBL/GenBank/DDBJ whole genome shotgun (WGS) entry which is preliminary data.</text>
</comment>
<organism evidence="2 3">
    <name type="scientific">Periplaneta americana</name>
    <name type="common">American cockroach</name>
    <name type="synonym">Blatta americana</name>
    <dbReference type="NCBI Taxonomy" id="6978"/>
    <lineage>
        <taxon>Eukaryota</taxon>
        <taxon>Metazoa</taxon>
        <taxon>Ecdysozoa</taxon>
        <taxon>Arthropoda</taxon>
        <taxon>Hexapoda</taxon>
        <taxon>Insecta</taxon>
        <taxon>Pterygota</taxon>
        <taxon>Neoptera</taxon>
        <taxon>Polyneoptera</taxon>
        <taxon>Dictyoptera</taxon>
        <taxon>Blattodea</taxon>
        <taxon>Blattoidea</taxon>
        <taxon>Blattidae</taxon>
        <taxon>Blattinae</taxon>
        <taxon>Periplaneta</taxon>
    </lineage>
</organism>
<reference evidence="2 3" key="1">
    <citation type="journal article" date="2022" name="Allergy">
        <title>Genome assembly and annotation of Periplaneta americana reveal a comprehensive cockroach allergen profile.</title>
        <authorList>
            <person name="Wang L."/>
            <person name="Xiong Q."/>
            <person name="Saelim N."/>
            <person name="Wang L."/>
            <person name="Nong W."/>
            <person name="Wan A.T."/>
            <person name="Shi M."/>
            <person name="Liu X."/>
            <person name="Cao Q."/>
            <person name="Hui J.H.L."/>
            <person name="Sookrung N."/>
            <person name="Leung T.F."/>
            <person name="Tungtrongchitr A."/>
            <person name="Tsui S.K.W."/>
        </authorList>
    </citation>
    <scope>NUCLEOTIDE SEQUENCE [LARGE SCALE GENOMIC DNA]</scope>
    <source>
        <strain evidence="2">PWHHKU_190912</strain>
    </source>
</reference>
<evidence type="ECO:0000313" key="3">
    <source>
        <dbReference type="Proteomes" id="UP001148838"/>
    </source>
</evidence>
<dbReference type="Proteomes" id="UP001148838">
    <property type="component" value="Unassembled WGS sequence"/>
</dbReference>
<feature type="non-terminal residue" evidence="2">
    <location>
        <position position="84"/>
    </location>
</feature>
<evidence type="ECO:0000313" key="2">
    <source>
        <dbReference type="EMBL" id="KAJ4450043.1"/>
    </source>
</evidence>
<evidence type="ECO:0000256" key="1">
    <source>
        <dbReference type="SAM" id="SignalP"/>
    </source>
</evidence>
<dbReference type="EMBL" id="JAJSOF020000003">
    <property type="protein sequence ID" value="KAJ4450043.1"/>
    <property type="molecule type" value="Genomic_DNA"/>
</dbReference>
<keyword evidence="1" id="KW-0732">Signal</keyword>
<proteinExistence type="predicted"/>
<accession>A0ABQ8TTM0</accession>
<name>A0ABQ8TTM0_PERAM</name>
<feature type="chain" id="PRO_5046574816" evidence="1">
    <location>
        <begin position="19"/>
        <end position="84"/>
    </location>
</feature>
<feature type="signal peptide" evidence="1">
    <location>
        <begin position="1"/>
        <end position="18"/>
    </location>
</feature>
<gene>
    <name evidence="2" type="ORF">ANN_01450</name>
</gene>
<keyword evidence="3" id="KW-1185">Reference proteome</keyword>
<sequence>MALWLVAPFFSFLTFQNAEVGQNVRSLFVSSIALWNLIILRMKLCLLHPYHWKKRTVTMEATESPLDVLSRAATMVQDSSPPDY</sequence>
<protein>
    <submittedName>
        <fullName evidence="2">Uncharacterized protein</fullName>
    </submittedName>
</protein>